<dbReference type="RefSeq" id="WP_117723970.1">
    <property type="nucleotide sequence ID" value="NZ_QSUL01000005.1"/>
</dbReference>
<name>A0A3E5BG99_9BACE</name>
<comment type="caution">
    <text evidence="2">The sequence shown here is derived from an EMBL/GenBank/DDBJ whole genome shotgun (WGS) entry which is preliminary data.</text>
</comment>
<evidence type="ECO:0000259" key="1">
    <source>
        <dbReference type="Pfam" id="PF02965"/>
    </source>
</evidence>
<dbReference type="GO" id="GO:0008705">
    <property type="term" value="F:methionine synthase activity"/>
    <property type="evidence" value="ECO:0007669"/>
    <property type="project" value="InterPro"/>
</dbReference>
<dbReference type="EMBL" id="QSUL01000005">
    <property type="protein sequence ID" value="RGN36479.1"/>
    <property type="molecule type" value="Genomic_DNA"/>
</dbReference>
<evidence type="ECO:0000313" key="2">
    <source>
        <dbReference type="EMBL" id="RGN36479.1"/>
    </source>
</evidence>
<accession>A0A3E5BG99</accession>
<gene>
    <name evidence="2" type="ORF">DXB65_08735</name>
</gene>
<dbReference type="Pfam" id="PF02965">
    <property type="entry name" value="Met_synt_B12"/>
    <property type="match status" value="1"/>
</dbReference>
<dbReference type="AlphaFoldDB" id="A0A3E5BG99"/>
<dbReference type="InterPro" id="IPR037010">
    <property type="entry name" value="VitB12-dep_Met_synth_activ_sf"/>
</dbReference>
<dbReference type="SUPFAM" id="SSF56507">
    <property type="entry name" value="Methionine synthase activation domain-like"/>
    <property type="match status" value="1"/>
</dbReference>
<dbReference type="InterPro" id="IPR004223">
    <property type="entry name" value="VitB12-dep_Met_synth_activ_dom"/>
</dbReference>
<dbReference type="Gene3D" id="3.40.109.40">
    <property type="match status" value="1"/>
</dbReference>
<sequence>MLKQRQVGLQALNISQEEIYQAMGYRGAIPDSYTCELIAETYSEIAPLCLPRYMFRILEARQVSRQKIEVGDTGFAAGEGTGFTTGGIIGSYLQGMTQVCLFVATAGKEYDAYLHTLKTQDNIVKEYIADSIGSVIAEACGTLLAKELETESELFHTLPYSPGYCGWNICEQQKLFSFFPPEPCGIVLSDSFLMSPVKSISGFIGLGKELRPQPYRCEICNNKQCYKRKEKRI</sequence>
<feature type="domain" description="AdoMet activation" evidence="1">
    <location>
        <begin position="99"/>
        <end position="225"/>
    </location>
</feature>
<reference evidence="2 3" key="1">
    <citation type="submission" date="2018-08" db="EMBL/GenBank/DDBJ databases">
        <title>A genome reference for cultivated species of the human gut microbiota.</title>
        <authorList>
            <person name="Zou Y."/>
            <person name="Xue W."/>
            <person name="Luo G."/>
        </authorList>
    </citation>
    <scope>NUCLEOTIDE SEQUENCE [LARGE SCALE GENOMIC DNA]</scope>
    <source>
        <strain evidence="2 3">OM05-15BH</strain>
    </source>
</reference>
<organism evidence="2 3">
    <name type="scientific">Bacteroides oleiciplenus</name>
    <dbReference type="NCBI Taxonomy" id="626931"/>
    <lineage>
        <taxon>Bacteria</taxon>
        <taxon>Pseudomonadati</taxon>
        <taxon>Bacteroidota</taxon>
        <taxon>Bacteroidia</taxon>
        <taxon>Bacteroidales</taxon>
        <taxon>Bacteroidaceae</taxon>
        <taxon>Bacteroides</taxon>
    </lineage>
</organism>
<evidence type="ECO:0000313" key="3">
    <source>
        <dbReference type="Proteomes" id="UP000260983"/>
    </source>
</evidence>
<dbReference type="Proteomes" id="UP000260983">
    <property type="component" value="Unassembled WGS sequence"/>
</dbReference>
<protein>
    <submittedName>
        <fullName evidence="2">Methionine synthase</fullName>
    </submittedName>
</protein>
<proteinExistence type="predicted"/>